<feature type="coiled-coil region" evidence="1">
    <location>
        <begin position="132"/>
        <end position="166"/>
    </location>
</feature>
<evidence type="ECO:0000256" key="1">
    <source>
        <dbReference type="SAM" id="Coils"/>
    </source>
</evidence>
<sequence length="270" mass="31225">MNEPKHPLETLREALDLVIETHNQDTADFNRLVADNEALETELARLRAELAEKESLLLHVHNDRKALLEKHNESVKIANAEIVRLTEISDRVARGYDELASRHRKLETEHGSLLVEVKQLRELDPKGMKKRLDGVRERNEELKKENARLTENNRLLNHRNEELRKKMDSANKPIWALGSEKIVPYHDQVVVASEGGNRMALVSPMWWEHERGMRLLCAYDPERDTILLCDPRDDNSNMFTPSKAAENALLNLMRKSKEEQLKALEKRKAA</sequence>
<evidence type="ECO:0000313" key="3">
    <source>
        <dbReference type="Proteomes" id="UP000796104"/>
    </source>
</evidence>
<name>A0AAX2UNT8_AERVE</name>
<keyword evidence="1" id="KW-0175">Coiled coil</keyword>
<dbReference type="RefSeq" id="WP_139495349.1">
    <property type="nucleotide sequence ID" value="NZ_AP027934.1"/>
</dbReference>
<reference evidence="2" key="2">
    <citation type="journal article" date="2019" name="PLoS ONE">
        <title>Identification and characterization of putative Aeromonas spp. T3SS effectors.</title>
        <authorList>
            <person name="Rangel L.T."/>
            <person name="Marden J."/>
            <person name="Colston S."/>
            <person name="Setubal J.C."/>
            <person name="Graf J."/>
            <person name="Gogarten J.P."/>
        </authorList>
    </citation>
    <scope>NUCLEOTIDE SEQUENCE</scope>
    <source>
        <strain evidence="2">BAQ071013-135</strain>
    </source>
</reference>
<accession>A0AAX2UNT8</accession>
<reference evidence="2" key="1">
    <citation type="submission" date="2017-10" db="EMBL/GenBank/DDBJ databases">
        <authorList>
            <person name="Colston S.M."/>
            <person name="Graf J."/>
        </authorList>
    </citation>
    <scope>NUCLEOTIDE SEQUENCE</scope>
    <source>
        <strain evidence="2">BAQ071013-135</strain>
    </source>
</reference>
<dbReference type="EMBL" id="PDXJ01000026">
    <property type="protein sequence ID" value="TND51918.1"/>
    <property type="molecule type" value="Genomic_DNA"/>
</dbReference>
<organism evidence="2 3">
    <name type="scientific">Aeromonas veronii</name>
    <dbReference type="NCBI Taxonomy" id="654"/>
    <lineage>
        <taxon>Bacteria</taxon>
        <taxon>Pseudomonadati</taxon>
        <taxon>Pseudomonadota</taxon>
        <taxon>Gammaproteobacteria</taxon>
        <taxon>Aeromonadales</taxon>
        <taxon>Aeromonadaceae</taxon>
        <taxon>Aeromonas</taxon>
    </lineage>
</organism>
<proteinExistence type="predicted"/>
<dbReference type="Proteomes" id="UP000796104">
    <property type="component" value="Unassembled WGS sequence"/>
</dbReference>
<dbReference type="AlphaFoldDB" id="A0AAX2UNT8"/>
<protein>
    <submittedName>
        <fullName evidence="2">Uncharacterized protein</fullName>
    </submittedName>
</protein>
<comment type="caution">
    <text evidence="2">The sequence shown here is derived from an EMBL/GenBank/DDBJ whole genome shotgun (WGS) entry which is preliminary data.</text>
</comment>
<feature type="coiled-coil region" evidence="1">
    <location>
        <begin position="29"/>
        <end position="88"/>
    </location>
</feature>
<evidence type="ECO:0000313" key="2">
    <source>
        <dbReference type="EMBL" id="TND51918.1"/>
    </source>
</evidence>
<gene>
    <name evidence="2" type="ORF">CF123_18805</name>
</gene>